<dbReference type="Proteomes" id="UP000718593">
    <property type="component" value="Unassembled WGS sequence"/>
</dbReference>
<evidence type="ECO:0000313" key="3">
    <source>
        <dbReference type="Proteomes" id="UP000718593"/>
    </source>
</evidence>
<dbReference type="Pfam" id="PF00076">
    <property type="entry name" value="RRM_1"/>
    <property type="match status" value="1"/>
</dbReference>
<feature type="domain" description="RRM" evidence="1">
    <location>
        <begin position="7"/>
        <end position="48"/>
    </location>
</feature>
<protein>
    <recommendedName>
        <fullName evidence="1">RRM domain-containing protein</fullName>
    </recommendedName>
</protein>
<reference evidence="2" key="1">
    <citation type="submission" date="2020-04" db="EMBL/GenBank/DDBJ databases">
        <title>Deep metagenomics examines the oral microbiome during advanced dental caries in children, revealing novel taxa and co-occurrences with host molecules.</title>
        <authorList>
            <person name="Baker J.L."/>
            <person name="Morton J.T."/>
            <person name="Dinis M."/>
            <person name="Alvarez R."/>
            <person name="Tran N.C."/>
            <person name="Knight R."/>
            <person name="Edlund A."/>
        </authorList>
    </citation>
    <scope>NUCLEOTIDE SEQUENCE</scope>
    <source>
        <strain evidence="2">JCVI_32_bin.24</strain>
    </source>
</reference>
<sequence length="79" mass="8815">MKKIMFSGLLPDVTEEAVRKSLEKVGPVHTVSIIKDGDASAPLVIVEMDISDVQAFQLTSRVTDYWHDGHMINARLLLH</sequence>
<evidence type="ECO:0000259" key="1">
    <source>
        <dbReference type="Pfam" id="PF00076"/>
    </source>
</evidence>
<dbReference type="SUPFAM" id="SSF54928">
    <property type="entry name" value="RNA-binding domain, RBD"/>
    <property type="match status" value="1"/>
</dbReference>
<name>A0A930G0G9_9RHOO</name>
<gene>
    <name evidence="2" type="ORF">HXL68_02445</name>
</gene>
<organism evidence="2 3">
    <name type="scientific">Dechloromonas agitata</name>
    <dbReference type="NCBI Taxonomy" id="73030"/>
    <lineage>
        <taxon>Bacteria</taxon>
        <taxon>Pseudomonadati</taxon>
        <taxon>Pseudomonadota</taxon>
        <taxon>Betaproteobacteria</taxon>
        <taxon>Rhodocyclales</taxon>
        <taxon>Azonexaceae</taxon>
        <taxon>Dechloromonas</taxon>
    </lineage>
</organism>
<dbReference type="EMBL" id="JABZMI010000021">
    <property type="protein sequence ID" value="MBF1163877.1"/>
    <property type="molecule type" value="Genomic_DNA"/>
</dbReference>
<accession>A0A930G0G9</accession>
<dbReference type="AlphaFoldDB" id="A0A930G0G9"/>
<proteinExistence type="predicted"/>
<dbReference type="InterPro" id="IPR000504">
    <property type="entry name" value="RRM_dom"/>
</dbReference>
<dbReference type="InterPro" id="IPR035979">
    <property type="entry name" value="RBD_domain_sf"/>
</dbReference>
<comment type="caution">
    <text evidence="2">The sequence shown here is derived from an EMBL/GenBank/DDBJ whole genome shotgun (WGS) entry which is preliminary data.</text>
</comment>
<dbReference type="GO" id="GO:0003723">
    <property type="term" value="F:RNA binding"/>
    <property type="evidence" value="ECO:0007669"/>
    <property type="project" value="InterPro"/>
</dbReference>
<evidence type="ECO:0000313" key="2">
    <source>
        <dbReference type="EMBL" id="MBF1163877.1"/>
    </source>
</evidence>